<dbReference type="InterPro" id="IPR017900">
    <property type="entry name" value="4Fe4S_Fe_S_CS"/>
</dbReference>
<dbReference type="InterPro" id="IPR009051">
    <property type="entry name" value="Helical_ferredxn"/>
</dbReference>
<dbReference type="GO" id="GO:0046872">
    <property type="term" value="F:metal ion binding"/>
    <property type="evidence" value="ECO:0007669"/>
    <property type="project" value="UniProtKB-KW"/>
</dbReference>
<dbReference type="Pfam" id="PF17179">
    <property type="entry name" value="Fer4_22"/>
    <property type="match status" value="1"/>
</dbReference>
<dbReference type="InterPro" id="IPR017896">
    <property type="entry name" value="4Fe4S_Fe-S-bd"/>
</dbReference>
<feature type="domain" description="4Fe-4S ferredoxin-type" evidence="5">
    <location>
        <begin position="275"/>
        <end position="307"/>
    </location>
</feature>
<name>A0A2S8GHL8_9BACT</name>
<evidence type="ECO:0000313" key="7">
    <source>
        <dbReference type="Proteomes" id="UP000237819"/>
    </source>
</evidence>
<keyword evidence="2" id="KW-0408">Iron</keyword>
<dbReference type="AlphaFoldDB" id="A0A2S8GHL8"/>
<feature type="compositionally biased region" description="Basic and acidic residues" evidence="4">
    <location>
        <begin position="240"/>
        <end position="249"/>
    </location>
</feature>
<evidence type="ECO:0000256" key="3">
    <source>
        <dbReference type="ARBA" id="ARBA00023014"/>
    </source>
</evidence>
<dbReference type="PANTHER" id="PTHR40447">
    <property type="entry name" value="ANAEROBIC SULFITE REDUCTASE SUBUNIT A"/>
    <property type="match status" value="1"/>
</dbReference>
<reference evidence="6 7" key="1">
    <citation type="submission" date="2018-02" db="EMBL/GenBank/DDBJ databases">
        <title>Comparative genomes isolates from brazilian mangrove.</title>
        <authorList>
            <person name="Araujo J.E."/>
            <person name="Taketani R.G."/>
            <person name="Silva M.C.P."/>
            <person name="Loureco M.V."/>
            <person name="Andreote F.D."/>
        </authorList>
    </citation>
    <scope>NUCLEOTIDE SEQUENCE [LARGE SCALE GENOMIC DNA]</scope>
    <source>
        <strain evidence="6 7">Nap-Phe MGV</strain>
    </source>
</reference>
<gene>
    <name evidence="6" type="ORF">C5Y93_22435</name>
</gene>
<feature type="region of interest" description="Disordered" evidence="4">
    <location>
        <begin position="240"/>
        <end position="260"/>
    </location>
</feature>
<evidence type="ECO:0000256" key="2">
    <source>
        <dbReference type="ARBA" id="ARBA00023004"/>
    </source>
</evidence>
<dbReference type="EMBL" id="PUHZ01000022">
    <property type="protein sequence ID" value="PQO43943.1"/>
    <property type="molecule type" value="Genomic_DNA"/>
</dbReference>
<keyword evidence="1" id="KW-0479">Metal-binding</keyword>
<dbReference type="PROSITE" id="PS51379">
    <property type="entry name" value="4FE4S_FER_2"/>
    <property type="match status" value="2"/>
</dbReference>
<dbReference type="SUPFAM" id="SSF46548">
    <property type="entry name" value="alpha-helical ferredoxin"/>
    <property type="match status" value="1"/>
</dbReference>
<protein>
    <submittedName>
        <fullName evidence="6">Sulfite reductase subunit A</fullName>
    </submittedName>
</protein>
<dbReference type="Proteomes" id="UP000237819">
    <property type="component" value="Unassembled WGS sequence"/>
</dbReference>
<dbReference type="RefSeq" id="WP_105337699.1">
    <property type="nucleotide sequence ID" value="NZ_PUHZ01000022.1"/>
</dbReference>
<proteinExistence type="predicted"/>
<dbReference type="OrthoDB" id="9796486at2"/>
<keyword evidence="3" id="KW-0411">Iron-sulfur</keyword>
<evidence type="ECO:0000256" key="4">
    <source>
        <dbReference type="SAM" id="MobiDB-lite"/>
    </source>
</evidence>
<comment type="caution">
    <text evidence="6">The sequence shown here is derived from an EMBL/GenBank/DDBJ whole genome shotgun (WGS) entry which is preliminary data.</text>
</comment>
<dbReference type="PANTHER" id="PTHR40447:SF1">
    <property type="entry name" value="ANAEROBIC SULFITE REDUCTASE SUBUNIT A"/>
    <property type="match status" value="1"/>
</dbReference>
<dbReference type="GO" id="GO:0051536">
    <property type="term" value="F:iron-sulfur cluster binding"/>
    <property type="evidence" value="ECO:0007669"/>
    <property type="project" value="UniProtKB-KW"/>
</dbReference>
<organism evidence="6 7">
    <name type="scientific">Blastopirellula marina</name>
    <dbReference type="NCBI Taxonomy" id="124"/>
    <lineage>
        <taxon>Bacteria</taxon>
        <taxon>Pseudomonadati</taxon>
        <taxon>Planctomycetota</taxon>
        <taxon>Planctomycetia</taxon>
        <taxon>Pirellulales</taxon>
        <taxon>Pirellulaceae</taxon>
        <taxon>Blastopirellula</taxon>
    </lineage>
</organism>
<evidence type="ECO:0000256" key="1">
    <source>
        <dbReference type="ARBA" id="ARBA00022723"/>
    </source>
</evidence>
<dbReference type="Gene3D" id="1.10.1060.10">
    <property type="entry name" value="Alpha-helical ferredoxin"/>
    <property type="match status" value="1"/>
</dbReference>
<evidence type="ECO:0000259" key="5">
    <source>
        <dbReference type="PROSITE" id="PS51379"/>
    </source>
</evidence>
<sequence>MSGNSSYNLPAVGALVRIAKEDLGRIVSALRERGYRTILPKVADGAVVYEEADDAQSLPVGWIDQQEGGSYRLKPSGRDGWFDYVVGPHSVKRYLFPPVETILQGNRVDGKWKFETPDAQAELTAVIGVRGCDLHAIAIQDRVFLEGPYVDAAYQARREKLALIAVNCRRAAATCFCHSMETGPAVGGNFDLALTELEDEFVVEIGTNLGRELLSGCRWSACSDEETTAARQVPDRLRQKMEQGRRGFADGEEEASPGRSIDTDGIRDLLVNNLEHRRWDDVAQRCLSCANCTLVCPTCFCASVDDVADLTGDHVQRERTWGSCFTAEHSYMNSGVVRNTTRSRYRQWLVHKLATWIDQFETSGCVGCGRCITWCPVGIDLTAEVAAIRETQP</sequence>
<accession>A0A2S8GHL8</accession>
<dbReference type="PROSITE" id="PS00198">
    <property type="entry name" value="4FE4S_FER_1"/>
    <property type="match status" value="2"/>
</dbReference>
<evidence type="ECO:0000313" key="6">
    <source>
        <dbReference type="EMBL" id="PQO43943.1"/>
    </source>
</evidence>
<feature type="domain" description="4Fe-4S ferredoxin-type" evidence="5">
    <location>
        <begin position="356"/>
        <end position="384"/>
    </location>
</feature>